<dbReference type="Proteomes" id="UP000479710">
    <property type="component" value="Unassembled WGS sequence"/>
</dbReference>
<dbReference type="EMBL" id="SPHZ02000008">
    <property type="protein sequence ID" value="KAF0904286.1"/>
    <property type="molecule type" value="Genomic_DNA"/>
</dbReference>
<name>A0A6G1CVV0_9ORYZ</name>
<gene>
    <name evidence="1" type="ORF">E2562_033266</name>
</gene>
<evidence type="ECO:0000313" key="1">
    <source>
        <dbReference type="EMBL" id="KAF0904286.1"/>
    </source>
</evidence>
<protein>
    <submittedName>
        <fullName evidence="1">Uncharacterized protein</fullName>
    </submittedName>
</protein>
<evidence type="ECO:0000313" key="2">
    <source>
        <dbReference type="Proteomes" id="UP000479710"/>
    </source>
</evidence>
<dbReference type="AlphaFoldDB" id="A0A6G1CVV0"/>
<organism evidence="1 2">
    <name type="scientific">Oryza meyeriana var. granulata</name>
    <dbReference type="NCBI Taxonomy" id="110450"/>
    <lineage>
        <taxon>Eukaryota</taxon>
        <taxon>Viridiplantae</taxon>
        <taxon>Streptophyta</taxon>
        <taxon>Embryophyta</taxon>
        <taxon>Tracheophyta</taxon>
        <taxon>Spermatophyta</taxon>
        <taxon>Magnoliopsida</taxon>
        <taxon>Liliopsida</taxon>
        <taxon>Poales</taxon>
        <taxon>Poaceae</taxon>
        <taxon>BOP clade</taxon>
        <taxon>Oryzoideae</taxon>
        <taxon>Oryzeae</taxon>
        <taxon>Oryzinae</taxon>
        <taxon>Oryza</taxon>
        <taxon>Oryza meyeriana</taxon>
    </lineage>
</organism>
<proteinExistence type="predicted"/>
<keyword evidence="2" id="KW-1185">Reference proteome</keyword>
<sequence>MMDWGQCRPSGKENARKVKMIHSLATGGLIILASLPLRGLKPIITVSLIVPVKSCRQLSLHRRAAHPRHPFTGASLENKPVAFIF</sequence>
<comment type="caution">
    <text evidence="1">The sequence shown here is derived from an EMBL/GenBank/DDBJ whole genome shotgun (WGS) entry which is preliminary data.</text>
</comment>
<accession>A0A6G1CVV0</accession>
<reference evidence="1 2" key="1">
    <citation type="submission" date="2019-11" db="EMBL/GenBank/DDBJ databases">
        <title>Whole genome sequence of Oryza granulata.</title>
        <authorList>
            <person name="Li W."/>
        </authorList>
    </citation>
    <scope>NUCLEOTIDE SEQUENCE [LARGE SCALE GENOMIC DNA]</scope>
    <source>
        <strain evidence="2">cv. Menghai</strain>
        <tissue evidence="1">Leaf</tissue>
    </source>
</reference>